<feature type="domain" description="G-protein coupled receptors family 2 profile 1" evidence="2">
    <location>
        <begin position="88"/>
        <end position="146"/>
    </location>
</feature>
<dbReference type="EMBL" id="VSRR010015895">
    <property type="protein sequence ID" value="MPC58678.1"/>
    <property type="molecule type" value="Genomic_DNA"/>
</dbReference>
<dbReference type="PROSITE" id="PS50227">
    <property type="entry name" value="G_PROTEIN_RECEP_F2_3"/>
    <property type="match status" value="1"/>
</dbReference>
<dbReference type="Pfam" id="PF02793">
    <property type="entry name" value="HRM"/>
    <property type="match status" value="1"/>
</dbReference>
<evidence type="ECO:0000313" key="4">
    <source>
        <dbReference type="Proteomes" id="UP000324222"/>
    </source>
</evidence>
<dbReference type="Proteomes" id="UP000324222">
    <property type="component" value="Unassembled WGS sequence"/>
</dbReference>
<evidence type="ECO:0000259" key="2">
    <source>
        <dbReference type="PROSITE" id="PS50227"/>
    </source>
</evidence>
<dbReference type="AlphaFoldDB" id="A0A5B7GNX1"/>
<feature type="region of interest" description="Disordered" evidence="1">
    <location>
        <begin position="1"/>
        <end position="40"/>
    </location>
</feature>
<dbReference type="InterPro" id="IPR001879">
    <property type="entry name" value="GPCR_2_extracellular_dom"/>
</dbReference>
<reference evidence="3 4" key="1">
    <citation type="submission" date="2019-05" db="EMBL/GenBank/DDBJ databases">
        <title>Another draft genome of Portunus trituberculatus and its Hox gene families provides insights of decapod evolution.</title>
        <authorList>
            <person name="Jeong J.-H."/>
            <person name="Song I."/>
            <person name="Kim S."/>
            <person name="Choi T."/>
            <person name="Kim D."/>
            <person name="Ryu S."/>
            <person name="Kim W."/>
        </authorList>
    </citation>
    <scope>NUCLEOTIDE SEQUENCE [LARGE SCALE GENOMIC DNA]</scope>
    <source>
        <tissue evidence="3">Muscle</tissue>
    </source>
</reference>
<sequence length="161" mass="17137">MPAISGPSEDPLSYPDPEPDPDVVGVGGLGVGEGGGEGEDMLMGERDDPGYESDGLDLNHIRTVMWNRFMEQSTVIVNATDDGQKVLSCFDQFIASILESKDGGPAAGSCPVKFDGVSCWPQTPPGTLRIIPCFDVFNGVYYDPSGEYCQTAPPTQANTTR</sequence>
<feature type="compositionally biased region" description="Gly residues" evidence="1">
    <location>
        <begin position="25"/>
        <end position="35"/>
    </location>
</feature>
<dbReference type="InterPro" id="IPR036445">
    <property type="entry name" value="GPCR_2_extracell_dom_sf"/>
</dbReference>
<dbReference type="PROSITE" id="PS00649">
    <property type="entry name" value="G_PROTEIN_RECEP_F2_1"/>
    <property type="match status" value="1"/>
</dbReference>
<dbReference type="Gene3D" id="4.10.1240.10">
    <property type="entry name" value="GPCR, family 2, extracellular hormone receptor domain"/>
    <property type="match status" value="1"/>
</dbReference>
<proteinExistence type="predicted"/>
<accession>A0A5B7GNX1</accession>
<evidence type="ECO:0000313" key="3">
    <source>
        <dbReference type="EMBL" id="MPC58678.1"/>
    </source>
</evidence>
<dbReference type="OrthoDB" id="6022368at2759"/>
<dbReference type="GO" id="GO:0004930">
    <property type="term" value="F:G protein-coupled receptor activity"/>
    <property type="evidence" value="ECO:0007669"/>
    <property type="project" value="InterPro"/>
</dbReference>
<keyword evidence="4" id="KW-1185">Reference proteome</keyword>
<dbReference type="InterPro" id="IPR017983">
    <property type="entry name" value="GPCR_2_secretin-like_CS"/>
</dbReference>
<comment type="caution">
    <text evidence="3">The sequence shown here is derived from an EMBL/GenBank/DDBJ whole genome shotgun (WGS) entry which is preliminary data.</text>
</comment>
<organism evidence="3 4">
    <name type="scientific">Portunus trituberculatus</name>
    <name type="common">Swimming crab</name>
    <name type="synonym">Neptunus trituberculatus</name>
    <dbReference type="NCBI Taxonomy" id="210409"/>
    <lineage>
        <taxon>Eukaryota</taxon>
        <taxon>Metazoa</taxon>
        <taxon>Ecdysozoa</taxon>
        <taxon>Arthropoda</taxon>
        <taxon>Crustacea</taxon>
        <taxon>Multicrustacea</taxon>
        <taxon>Malacostraca</taxon>
        <taxon>Eumalacostraca</taxon>
        <taxon>Eucarida</taxon>
        <taxon>Decapoda</taxon>
        <taxon>Pleocyemata</taxon>
        <taxon>Brachyura</taxon>
        <taxon>Eubrachyura</taxon>
        <taxon>Portunoidea</taxon>
        <taxon>Portunidae</taxon>
        <taxon>Portuninae</taxon>
        <taxon>Portunus</taxon>
    </lineage>
</organism>
<name>A0A5B7GNX1_PORTR</name>
<keyword evidence="3" id="KW-0675">Receptor</keyword>
<evidence type="ECO:0000256" key="1">
    <source>
        <dbReference type="SAM" id="MobiDB-lite"/>
    </source>
</evidence>
<gene>
    <name evidence="3" type="primary">DIHR_2</name>
    <name evidence="3" type="ORF">E2C01_052685</name>
</gene>
<dbReference type="GO" id="GO:0016020">
    <property type="term" value="C:membrane"/>
    <property type="evidence" value="ECO:0007669"/>
    <property type="project" value="InterPro"/>
</dbReference>
<protein>
    <submittedName>
        <fullName evidence="3">Diuretic hormone receptor</fullName>
    </submittedName>
</protein>
<dbReference type="SUPFAM" id="SSF111418">
    <property type="entry name" value="Hormone receptor domain"/>
    <property type="match status" value="1"/>
</dbReference>